<dbReference type="Pfam" id="PF00113">
    <property type="entry name" value="Enolase_C"/>
    <property type="match status" value="1"/>
</dbReference>
<dbReference type="SUPFAM" id="SSF54826">
    <property type="entry name" value="Enolase N-terminal domain-like"/>
    <property type="match status" value="1"/>
</dbReference>
<dbReference type="PIRSF" id="PIRSF001400">
    <property type="entry name" value="Enolase"/>
    <property type="match status" value="1"/>
</dbReference>
<evidence type="ECO:0000256" key="3">
    <source>
        <dbReference type="ARBA" id="ARBA00012058"/>
    </source>
</evidence>
<evidence type="ECO:0000256" key="9">
    <source>
        <dbReference type="ARBA" id="ARBA00045763"/>
    </source>
</evidence>
<dbReference type="SFLD" id="SFLDG00178">
    <property type="entry name" value="enolase"/>
    <property type="match status" value="1"/>
</dbReference>
<feature type="binding site" evidence="10">
    <location>
        <position position="163"/>
    </location>
    <ligand>
        <name>(2R)-2-phosphoglycerate</name>
        <dbReference type="ChEBI" id="CHEBI:58289"/>
    </ligand>
</feature>
<dbReference type="PROSITE" id="PS00164">
    <property type="entry name" value="ENOLASE"/>
    <property type="match status" value="1"/>
</dbReference>
<feature type="active site" description="Proton acceptor" evidence="10">
    <location>
        <position position="337"/>
    </location>
</feature>
<reference evidence="13 14" key="1">
    <citation type="submission" date="2016-10" db="EMBL/GenBank/DDBJ databases">
        <authorList>
            <person name="Varghese N."/>
            <person name="Submissions S."/>
        </authorList>
    </citation>
    <scope>NUCLEOTIDE SEQUENCE [LARGE SCALE GENOMIC DNA]</scope>
    <source>
        <strain evidence="13 14">DSM 26672</strain>
    </source>
</reference>
<comment type="catalytic activity">
    <reaction evidence="10">
        <text>(2R)-2-phosphoglycerate = phosphoenolpyruvate + H2O</text>
        <dbReference type="Rhea" id="RHEA:10164"/>
        <dbReference type="ChEBI" id="CHEBI:15377"/>
        <dbReference type="ChEBI" id="CHEBI:58289"/>
        <dbReference type="ChEBI" id="CHEBI:58702"/>
        <dbReference type="EC" id="4.2.1.11"/>
    </reaction>
</comment>
<dbReference type="InterPro" id="IPR020811">
    <property type="entry name" value="Enolase_N"/>
</dbReference>
<dbReference type="InterPro" id="IPR020809">
    <property type="entry name" value="Enolase_CS"/>
</dbReference>
<comment type="pathway">
    <text evidence="1 10">Carbohydrate degradation; glycolysis; pyruvate from D-glyceraldehyde 3-phosphate: step 4/5.</text>
</comment>
<feature type="active site" description="Proton donor" evidence="10">
    <location>
        <position position="205"/>
    </location>
</feature>
<dbReference type="SFLD" id="SFLDF00002">
    <property type="entry name" value="enolase"/>
    <property type="match status" value="1"/>
</dbReference>
<comment type="subcellular location">
    <subcellularLocation>
        <location evidence="10">Cytoplasm</location>
    </subcellularLocation>
    <subcellularLocation>
        <location evidence="10">Secreted</location>
    </subcellularLocation>
    <subcellularLocation>
        <location evidence="10">Cell surface</location>
    </subcellularLocation>
    <text evidence="10">Fractions of enolase are present in both the cytoplasm and on the cell surface.</text>
</comment>
<evidence type="ECO:0000313" key="14">
    <source>
        <dbReference type="Proteomes" id="UP000199468"/>
    </source>
</evidence>
<evidence type="ECO:0000256" key="2">
    <source>
        <dbReference type="ARBA" id="ARBA00009604"/>
    </source>
</evidence>
<feature type="binding site" evidence="10">
    <location>
        <position position="367"/>
    </location>
    <ligand>
        <name>(2R)-2-phosphoglycerate</name>
        <dbReference type="ChEBI" id="CHEBI:58289"/>
    </ligand>
</feature>
<proteinExistence type="inferred from homology"/>
<feature type="domain" description="Enolase N-terminal" evidence="12">
    <location>
        <begin position="4"/>
        <end position="134"/>
    </location>
</feature>
<dbReference type="EMBL" id="FNBZ01000008">
    <property type="protein sequence ID" value="SDH35286.1"/>
    <property type="molecule type" value="Genomic_DNA"/>
</dbReference>
<dbReference type="SMART" id="SM01192">
    <property type="entry name" value="Enolase_C"/>
    <property type="match status" value="1"/>
</dbReference>
<dbReference type="Gene3D" id="3.20.20.120">
    <property type="entry name" value="Enolase-like C-terminal domain"/>
    <property type="match status" value="1"/>
</dbReference>
<evidence type="ECO:0000256" key="5">
    <source>
        <dbReference type="ARBA" id="ARBA00022525"/>
    </source>
</evidence>
<gene>
    <name evidence="10" type="primary">eno</name>
    <name evidence="13" type="ORF">SAMN05421844_10892</name>
</gene>
<accession>A0ABY0P4Y0</accession>
<dbReference type="NCBIfam" id="TIGR01060">
    <property type="entry name" value="eno"/>
    <property type="match status" value="1"/>
</dbReference>
<dbReference type="RefSeq" id="WP_091861043.1">
    <property type="nucleotide sequence ID" value="NZ_FNBZ01000008.1"/>
</dbReference>
<evidence type="ECO:0000256" key="1">
    <source>
        <dbReference type="ARBA" id="ARBA00005031"/>
    </source>
</evidence>
<evidence type="ECO:0000256" key="8">
    <source>
        <dbReference type="ARBA" id="ARBA00023239"/>
    </source>
</evidence>
<feature type="binding site" evidence="10">
    <location>
        <position position="388"/>
    </location>
    <ligand>
        <name>(2R)-2-phosphoglycerate</name>
        <dbReference type="ChEBI" id="CHEBI:58289"/>
    </ligand>
</feature>
<keyword evidence="14" id="KW-1185">Reference proteome</keyword>
<name>A0ABY0P4Y0_9HYPH</name>
<feature type="binding site" evidence="10">
    <location>
        <position position="337"/>
    </location>
    <ligand>
        <name>(2R)-2-phosphoglycerate</name>
        <dbReference type="ChEBI" id="CHEBI:58289"/>
    </ligand>
</feature>
<dbReference type="InterPro" id="IPR000941">
    <property type="entry name" value="Enolase"/>
</dbReference>
<feature type="binding site" evidence="10">
    <location>
        <position position="366"/>
    </location>
    <ligand>
        <name>(2R)-2-phosphoglycerate</name>
        <dbReference type="ChEBI" id="CHEBI:58289"/>
    </ligand>
</feature>
<keyword evidence="10" id="KW-0963">Cytoplasm</keyword>
<comment type="cofactor">
    <cofactor evidence="10">
        <name>Mg(2+)</name>
        <dbReference type="ChEBI" id="CHEBI:18420"/>
    </cofactor>
    <text evidence="10">Binds a second Mg(2+) ion via substrate during catalysis.</text>
</comment>
<keyword evidence="6 10" id="KW-0460">Magnesium</keyword>
<feature type="binding site" evidence="10">
    <location>
        <position position="242"/>
    </location>
    <ligand>
        <name>Mg(2+)</name>
        <dbReference type="ChEBI" id="CHEBI:18420"/>
    </ligand>
</feature>
<feature type="binding site" evidence="10">
    <location>
        <position position="285"/>
    </location>
    <ligand>
        <name>Mg(2+)</name>
        <dbReference type="ChEBI" id="CHEBI:18420"/>
    </ligand>
</feature>
<dbReference type="PANTHER" id="PTHR11902">
    <property type="entry name" value="ENOLASE"/>
    <property type="match status" value="1"/>
</dbReference>
<keyword evidence="5 10" id="KW-0964">Secreted</keyword>
<dbReference type="SUPFAM" id="SSF51604">
    <property type="entry name" value="Enolase C-terminal domain-like"/>
    <property type="match status" value="1"/>
</dbReference>
<dbReference type="InterPro" id="IPR020810">
    <property type="entry name" value="Enolase_C"/>
</dbReference>
<feature type="domain" description="Enolase C-terminal TIM barrel" evidence="11">
    <location>
        <begin position="139"/>
        <end position="425"/>
    </location>
</feature>
<keyword evidence="8 10" id="KW-0456">Lyase</keyword>
<dbReference type="Gene3D" id="3.30.390.10">
    <property type="entry name" value="Enolase-like, N-terminal domain"/>
    <property type="match status" value="1"/>
</dbReference>
<dbReference type="Pfam" id="PF03952">
    <property type="entry name" value="Enolase_N"/>
    <property type="match status" value="1"/>
</dbReference>
<organism evidence="13 14">
    <name type="scientific">Bosea robiniae</name>
    <dbReference type="NCBI Taxonomy" id="1036780"/>
    <lineage>
        <taxon>Bacteria</taxon>
        <taxon>Pseudomonadati</taxon>
        <taxon>Pseudomonadota</taxon>
        <taxon>Alphaproteobacteria</taxon>
        <taxon>Hyphomicrobiales</taxon>
        <taxon>Boseaceae</taxon>
        <taxon>Bosea</taxon>
    </lineage>
</organism>
<comment type="caution">
    <text evidence="13">The sequence shown here is derived from an EMBL/GenBank/DDBJ whole genome shotgun (WGS) entry which is preliminary data.</text>
</comment>
<dbReference type="HAMAP" id="MF_00318">
    <property type="entry name" value="Enolase"/>
    <property type="match status" value="1"/>
</dbReference>
<evidence type="ECO:0000256" key="6">
    <source>
        <dbReference type="ARBA" id="ARBA00022842"/>
    </source>
</evidence>
<dbReference type="InterPro" id="IPR036849">
    <property type="entry name" value="Enolase-like_C_sf"/>
</dbReference>
<dbReference type="SMART" id="SM01193">
    <property type="entry name" value="Enolase_N"/>
    <property type="match status" value="1"/>
</dbReference>
<dbReference type="InterPro" id="IPR029017">
    <property type="entry name" value="Enolase-like_N"/>
</dbReference>
<sequence length="427" mass="45042">MTAIIDIIGRQILDSRGNPTVEVDVVLEDGSMGRAAVPSGASTGAHEAVELRDGDKSRYLGKGVLKAVEAVNVSIAEAIVAMDAEDQTAIDQVMIDLDGTPNKSKLGANAILGVSLAVAKAAAEASGLPLYRYVGGTSARVLPVPMMNIVNGGAHADNPIDFQEFMVMPIGATSFAEGLRMGSEIFHTLKKKLHDAGHNTNVGDEGGFAPNIKSAEAALDFVMQAIETAGYKAGEDVALALDCAATEFFKDGAYVYEGERKTRDPKAQAKYLAKLVGNYPIVSIEDGMAEDDWEGWKALTDLVGSKCQLVGDDLFVTNVTRLSQGIRTKTANSILVKVNQIGSLTETLAAVEMAQRAGYTAVMSHRSGETEDATIADLAVATNCGQIKTGSLARSDRTAKYNQLLRIEEELGAQAVYAGRSALKALA</sequence>
<evidence type="ECO:0000256" key="7">
    <source>
        <dbReference type="ARBA" id="ARBA00023152"/>
    </source>
</evidence>
<dbReference type="EC" id="4.2.1.11" evidence="3 10"/>
<comment type="similarity">
    <text evidence="2 10">Belongs to the enolase family.</text>
</comment>
<dbReference type="CDD" id="cd03313">
    <property type="entry name" value="enolase"/>
    <property type="match status" value="1"/>
</dbReference>
<keyword evidence="10" id="KW-0479">Metal-binding</keyword>
<evidence type="ECO:0000313" key="13">
    <source>
        <dbReference type="EMBL" id="SDH35286.1"/>
    </source>
</evidence>
<evidence type="ECO:0000259" key="11">
    <source>
        <dbReference type="SMART" id="SM01192"/>
    </source>
</evidence>
<protein>
    <recommendedName>
        <fullName evidence="4 10">Enolase</fullName>
        <ecNumber evidence="3 10">4.2.1.11</ecNumber>
    </recommendedName>
    <alternativeName>
        <fullName evidence="10">2-phospho-D-glycerate hydro-lyase</fullName>
    </alternativeName>
    <alternativeName>
        <fullName evidence="10">2-phosphoglycerate dehydratase</fullName>
    </alternativeName>
</protein>
<keyword evidence="7 10" id="KW-0324">Glycolysis</keyword>
<feature type="binding site" evidence="10">
    <location>
        <position position="312"/>
    </location>
    <ligand>
        <name>Mg(2+)</name>
        <dbReference type="ChEBI" id="CHEBI:18420"/>
    </ligand>
</feature>
<evidence type="ECO:0000256" key="10">
    <source>
        <dbReference type="HAMAP-Rule" id="MF_00318"/>
    </source>
</evidence>
<evidence type="ECO:0000259" key="12">
    <source>
        <dbReference type="SMART" id="SM01193"/>
    </source>
</evidence>
<dbReference type="PANTHER" id="PTHR11902:SF1">
    <property type="entry name" value="ENOLASE"/>
    <property type="match status" value="1"/>
</dbReference>
<dbReference type="PRINTS" id="PR00148">
    <property type="entry name" value="ENOLASE"/>
</dbReference>
<dbReference type="SFLD" id="SFLDS00001">
    <property type="entry name" value="Enolase"/>
    <property type="match status" value="1"/>
</dbReference>
<evidence type="ECO:0000256" key="4">
    <source>
        <dbReference type="ARBA" id="ARBA00017068"/>
    </source>
</evidence>
<comment type="function">
    <text evidence="9 10">Catalyzes the reversible conversion of 2-phosphoglycerate (2-PG) into phosphoenolpyruvate (PEP). It is essential for the degradation of carbohydrates via glycolysis.</text>
</comment>
<dbReference type="Proteomes" id="UP000199468">
    <property type="component" value="Unassembled WGS sequence"/>
</dbReference>